<proteinExistence type="predicted"/>
<sequence length="61" mass="7108">MRILWSHKTPILHLHFTCYKNLANFTLANLCNPHPLFRLGTGNDILNVWLNPCSWILHSNP</sequence>
<dbReference type="EMBL" id="GGEC01071343">
    <property type="protein sequence ID" value="MBX51827.1"/>
    <property type="molecule type" value="Transcribed_RNA"/>
</dbReference>
<organism evidence="1">
    <name type="scientific">Rhizophora mucronata</name>
    <name type="common">Asiatic mangrove</name>
    <dbReference type="NCBI Taxonomy" id="61149"/>
    <lineage>
        <taxon>Eukaryota</taxon>
        <taxon>Viridiplantae</taxon>
        <taxon>Streptophyta</taxon>
        <taxon>Embryophyta</taxon>
        <taxon>Tracheophyta</taxon>
        <taxon>Spermatophyta</taxon>
        <taxon>Magnoliopsida</taxon>
        <taxon>eudicotyledons</taxon>
        <taxon>Gunneridae</taxon>
        <taxon>Pentapetalae</taxon>
        <taxon>rosids</taxon>
        <taxon>fabids</taxon>
        <taxon>Malpighiales</taxon>
        <taxon>Rhizophoraceae</taxon>
        <taxon>Rhizophora</taxon>
    </lineage>
</organism>
<name>A0A2P2PAU4_RHIMU</name>
<accession>A0A2P2PAU4</accession>
<dbReference type="AlphaFoldDB" id="A0A2P2PAU4"/>
<reference evidence="1" key="1">
    <citation type="submission" date="2018-02" db="EMBL/GenBank/DDBJ databases">
        <title>Rhizophora mucronata_Transcriptome.</title>
        <authorList>
            <person name="Meera S.P."/>
            <person name="Sreeshan A."/>
            <person name="Augustine A."/>
        </authorList>
    </citation>
    <scope>NUCLEOTIDE SEQUENCE</scope>
    <source>
        <tissue evidence="1">Leaf</tissue>
    </source>
</reference>
<protein>
    <submittedName>
        <fullName evidence="1">Uncharacterized protein</fullName>
    </submittedName>
</protein>
<evidence type="ECO:0000313" key="1">
    <source>
        <dbReference type="EMBL" id="MBX51827.1"/>
    </source>
</evidence>